<evidence type="ECO:0000256" key="10">
    <source>
        <dbReference type="SAM" id="SignalP"/>
    </source>
</evidence>
<feature type="binding site" evidence="7">
    <location>
        <position position="213"/>
    </location>
    <ligand>
        <name>Fe cation</name>
        <dbReference type="ChEBI" id="CHEBI:24875"/>
        <label>2</label>
    </ligand>
</feature>
<comment type="caution">
    <text evidence="12">The sequence shown here is derived from an EMBL/GenBank/DDBJ whole genome shotgun (WGS) entry which is preliminary data.</text>
</comment>
<feature type="binding site" evidence="7">
    <location>
        <position position="248"/>
    </location>
    <ligand>
        <name>Fe cation</name>
        <dbReference type="ChEBI" id="CHEBI:24875"/>
        <label>2</label>
    </ligand>
</feature>
<reference evidence="12" key="1">
    <citation type="submission" date="2021-01" db="EMBL/GenBank/DDBJ databases">
        <title>A chromosome-scale assembly of European eel, Anguilla anguilla.</title>
        <authorList>
            <person name="Henkel C."/>
            <person name="Jong-Raadsen S.A."/>
            <person name="Dufour S."/>
            <person name="Weltzien F.-A."/>
            <person name="Palstra A.P."/>
            <person name="Pelster B."/>
            <person name="Spaink H.P."/>
            <person name="Van Den Thillart G.E."/>
            <person name="Jansen H."/>
            <person name="Zahm M."/>
            <person name="Klopp C."/>
            <person name="Cedric C."/>
            <person name="Louis A."/>
            <person name="Berthelot C."/>
            <person name="Parey E."/>
            <person name="Roest Crollius H."/>
            <person name="Montfort J."/>
            <person name="Robinson-Rechavi M."/>
            <person name="Bucao C."/>
            <person name="Bouchez O."/>
            <person name="Gislard M."/>
            <person name="Lluch J."/>
            <person name="Milhes M."/>
            <person name="Lampietro C."/>
            <person name="Lopez Roques C."/>
            <person name="Donnadieu C."/>
            <person name="Braasch I."/>
            <person name="Desvignes T."/>
            <person name="Postlethwait J."/>
            <person name="Bobe J."/>
            <person name="Guiguen Y."/>
            <person name="Dirks R."/>
        </authorList>
    </citation>
    <scope>NUCLEOTIDE SEQUENCE</scope>
    <source>
        <strain evidence="12">Tag_6206</strain>
        <tissue evidence="12">Liver</tissue>
    </source>
</reference>
<comment type="cofactor">
    <cofactor evidence="7">
        <name>Fe cation</name>
        <dbReference type="ChEBI" id="CHEBI:24875"/>
    </cofactor>
    <text evidence="7">Binds 2 iron ions per subunit.</text>
</comment>
<evidence type="ECO:0000313" key="12">
    <source>
        <dbReference type="EMBL" id="KAG5850546.1"/>
    </source>
</evidence>
<evidence type="ECO:0000256" key="5">
    <source>
        <dbReference type="ARBA" id="ARBA00022801"/>
    </source>
</evidence>
<dbReference type="Pfam" id="PF00149">
    <property type="entry name" value="Metallophos"/>
    <property type="match status" value="1"/>
</dbReference>
<feature type="glycosylation site" description="N-linked (GlcNAc...) asparagine" evidence="9">
    <location>
        <position position="126"/>
    </location>
</feature>
<keyword evidence="8" id="KW-1015">Disulfide bond</keyword>
<keyword evidence="5 6" id="KW-0378">Hydrolase</keyword>
<feature type="domain" description="Calcineurin-like phosphoesterase" evidence="11">
    <location>
        <begin position="36"/>
        <end position="251"/>
    </location>
</feature>
<proteinExistence type="predicted"/>
<dbReference type="GO" id="GO:0046872">
    <property type="term" value="F:metal ion binding"/>
    <property type="evidence" value="ECO:0007669"/>
    <property type="project" value="UniProtKB-KW"/>
</dbReference>
<dbReference type="InterPro" id="IPR024927">
    <property type="entry name" value="Acid_PPase"/>
</dbReference>
<dbReference type="CDD" id="cd07378">
    <property type="entry name" value="MPP_ACP5"/>
    <property type="match status" value="1"/>
</dbReference>
<feature type="signal peptide" evidence="10">
    <location>
        <begin position="1"/>
        <end position="26"/>
    </location>
</feature>
<dbReference type="Gene3D" id="3.60.21.10">
    <property type="match status" value="1"/>
</dbReference>
<evidence type="ECO:0000259" key="11">
    <source>
        <dbReference type="Pfam" id="PF00149"/>
    </source>
</evidence>
<evidence type="ECO:0000256" key="4">
    <source>
        <dbReference type="ARBA" id="ARBA00022729"/>
    </source>
</evidence>
<dbReference type="FunFam" id="3.60.21.10:FF:000062">
    <property type="entry name" value="Tartrate-resistant acid phosphatase type 5"/>
    <property type="match status" value="1"/>
</dbReference>
<dbReference type="InterPro" id="IPR029052">
    <property type="entry name" value="Metallo-depent_PP-like"/>
</dbReference>
<evidence type="ECO:0000256" key="8">
    <source>
        <dbReference type="PIRSR" id="PIRSR000898-2"/>
    </source>
</evidence>
<dbReference type="GO" id="GO:0003993">
    <property type="term" value="F:acid phosphatase activity"/>
    <property type="evidence" value="ECO:0007669"/>
    <property type="project" value="UniProtKB-UniRule"/>
</dbReference>
<evidence type="ECO:0000256" key="3">
    <source>
        <dbReference type="ARBA" id="ARBA00015822"/>
    </source>
</evidence>
<comment type="catalytic activity">
    <reaction evidence="1 6">
        <text>a phosphate monoester + H2O = an alcohol + phosphate</text>
        <dbReference type="Rhea" id="RHEA:15017"/>
        <dbReference type="ChEBI" id="CHEBI:15377"/>
        <dbReference type="ChEBI" id="CHEBI:30879"/>
        <dbReference type="ChEBI" id="CHEBI:43474"/>
        <dbReference type="ChEBI" id="CHEBI:67140"/>
        <dbReference type="EC" id="3.1.3.2"/>
    </reaction>
</comment>
<protein>
    <recommendedName>
        <fullName evidence="3 6">Tartrate-resistant acid phosphatase type 5</fullName>
        <ecNumber evidence="2 6">3.1.3.2</ecNumber>
    </recommendedName>
</protein>
<dbReference type="AlphaFoldDB" id="A0A9D3MKG0"/>
<dbReference type="SUPFAM" id="SSF56300">
    <property type="entry name" value="Metallo-dependent phosphatases"/>
    <property type="match status" value="1"/>
</dbReference>
<evidence type="ECO:0000256" key="9">
    <source>
        <dbReference type="PIRSR" id="PIRSR000898-3"/>
    </source>
</evidence>
<keyword evidence="7" id="KW-0479">Metal-binding</keyword>
<feature type="binding site" evidence="7">
    <location>
        <position position="81"/>
    </location>
    <ligand>
        <name>Fe cation</name>
        <dbReference type="ChEBI" id="CHEBI:24875"/>
        <label>2</label>
    </ligand>
</feature>
<keyword evidence="4 10" id="KW-0732">Signal</keyword>
<evidence type="ECO:0000256" key="2">
    <source>
        <dbReference type="ARBA" id="ARBA00012646"/>
    </source>
</evidence>
<dbReference type="PIRSF" id="PIRSF000898">
    <property type="entry name" value="Acid_Ptase_5"/>
    <property type="match status" value="1"/>
</dbReference>
<sequence>MYSALKADPMSKVAFLCLVCFQTSWAHRQSQEHVPLRFAAIGDWGGLPLAPYFTYLESSNAAELGRVAQTTGLDFILSLGDHFYYHGVKSVEDIRFKVTFEKVFSHPSLLDVPWYLLAGNHDHLRNVSAQIVYSERSERWHFPELYYELSFKVPHSNASVTILMTDTVVLCGNTYDGIQPVGPEDLEAAAKQLEWINTSLANTKSEFVVVAGHYPVWSVGHHGPTQCLVKKLRPLLKKHNVTAYLCGHDHSLQFIQEDDGSAYIVSGSGNFEDTSTDHWKSFPASWLQFSSAVNDTRGGFAYFEVTSETMSISYLQADGKCVYQTTLQKRRV</sequence>
<evidence type="ECO:0000256" key="1">
    <source>
        <dbReference type="ARBA" id="ARBA00000032"/>
    </source>
</evidence>
<feature type="binding site" evidence="7">
    <location>
        <position position="250"/>
    </location>
    <ligand>
        <name>Fe cation</name>
        <dbReference type="ChEBI" id="CHEBI:24875"/>
        <label>1</label>
    </ligand>
</feature>
<name>A0A9D3MKG0_ANGAN</name>
<dbReference type="Proteomes" id="UP001044222">
    <property type="component" value="Unassembled WGS sequence"/>
</dbReference>
<gene>
    <name evidence="12" type="ORF">ANANG_G00083610</name>
</gene>
<feature type="binding site" evidence="7">
    <location>
        <position position="43"/>
    </location>
    <ligand>
        <name>Fe cation</name>
        <dbReference type="ChEBI" id="CHEBI:24875"/>
        <label>1</label>
    </ligand>
</feature>
<dbReference type="EC" id="3.1.3.2" evidence="2 6"/>
<dbReference type="PANTHER" id="PTHR10161">
    <property type="entry name" value="TARTRATE-RESISTANT ACID PHOSPHATASE TYPE 5"/>
    <property type="match status" value="1"/>
</dbReference>
<dbReference type="InterPro" id="IPR004843">
    <property type="entry name" value="Calcineurin-like_PHP"/>
</dbReference>
<dbReference type="InterPro" id="IPR051558">
    <property type="entry name" value="Metallophosphoesterase_PAP"/>
</dbReference>
<evidence type="ECO:0000256" key="7">
    <source>
        <dbReference type="PIRSR" id="PIRSR000898-1"/>
    </source>
</evidence>
<evidence type="ECO:0000313" key="13">
    <source>
        <dbReference type="Proteomes" id="UP001044222"/>
    </source>
</evidence>
<accession>A0A9D3MKG0</accession>
<keyword evidence="13" id="KW-1185">Reference proteome</keyword>
<organism evidence="12 13">
    <name type="scientific">Anguilla anguilla</name>
    <name type="common">European freshwater eel</name>
    <name type="synonym">Muraena anguilla</name>
    <dbReference type="NCBI Taxonomy" id="7936"/>
    <lineage>
        <taxon>Eukaryota</taxon>
        <taxon>Metazoa</taxon>
        <taxon>Chordata</taxon>
        <taxon>Craniata</taxon>
        <taxon>Vertebrata</taxon>
        <taxon>Euteleostomi</taxon>
        <taxon>Actinopterygii</taxon>
        <taxon>Neopterygii</taxon>
        <taxon>Teleostei</taxon>
        <taxon>Anguilliformes</taxon>
        <taxon>Anguillidae</taxon>
        <taxon>Anguilla</taxon>
    </lineage>
</organism>
<dbReference type="GO" id="GO:0045453">
    <property type="term" value="P:bone resorption"/>
    <property type="evidence" value="ECO:0007669"/>
    <property type="project" value="TreeGrafter"/>
</dbReference>
<keyword evidence="6 7" id="KW-0408">Iron</keyword>
<dbReference type="EMBL" id="JAFIRN010000004">
    <property type="protein sequence ID" value="KAG5850546.1"/>
    <property type="molecule type" value="Genomic_DNA"/>
</dbReference>
<dbReference type="PANTHER" id="PTHR10161:SF29">
    <property type="entry name" value="TARTRATE-RESISTANT ACID PHOSPHATASE TYPE 5"/>
    <property type="match status" value="1"/>
</dbReference>
<feature type="binding site" evidence="7">
    <location>
        <position position="81"/>
    </location>
    <ligand>
        <name>Fe cation</name>
        <dbReference type="ChEBI" id="CHEBI:24875"/>
        <label>1</label>
    </ligand>
</feature>
<feature type="chain" id="PRO_5039732753" description="Tartrate-resistant acid phosphatase type 5" evidence="10">
    <location>
        <begin position="27"/>
        <end position="332"/>
    </location>
</feature>
<feature type="binding site" evidence="7">
    <location>
        <position position="84"/>
    </location>
    <ligand>
        <name>Fe cation</name>
        <dbReference type="ChEBI" id="CHEBI:24875"/>
        <label>1</label>
    </ligand>
</feature>
<evidence type="ECO:0000256" key="6">
    <source>
        <dbReference type="PIRNR" id="PIRNR000898"/>
    </source>
</evidence>
<feature type="disulfide bond" evidence="8">
    <location>
        <begin position="171"/>
        <end position="227"/>
    </location>
</feature>
<feature type="binding site" evidence="7">
    <location>
        <position position="120"/>
    </location>
    <ligand>
        <name>Fe cation</name>
        <dbReference type="ChEBI" id="CHEBI:24875"/>
        <label>2</label>
    </ligand>
</feature>